<keyword evidence="1" id="KW-0472">Membrane</keyword>
<dbReference type="EMBL" id="VLPK01000004">
    <property type="protein sequence ID" value="TSJ38634.1"/>
    <property type="molecule type" value="Genomic_DNA"/>
</dbReference>
<organism evidence="3 4">
    <name type="scientific">Mucilaginibacter corticis</name>
    <dbReference type="NCBI Taxonomy" id="2597670"/>
    <lineage>
        <taxon>Bacteria</taxon>
        <taxon>Pseudomonadati</taxon>
        <taxon>Bacteroidota</taxon>
        <taxon>Sphingobacteriia</taxon>
        <taxon>Sphingobacteriales</taxon>
        <taxon>Sphingobacteriaceae</taxon>
        <taxon>Mucilaginibacter</taxon>
    </lineage>
</organism>
<evidence type="ECO:0000313" key="4">
    <source>
        <dbReference type="Proteomes" id="UP000318733"/>
    </source>
</evidence>
<keyword evidence="1" id="KW-1133">Transmembrane helix</keyword>
<accession>A0A556MFB7</accession>
<keyword evidence="2" id="KW-0732">Signal</keyword>
<comment type="caution">
    <text evidence="3">The sequence shown here is derived from an EMBL/GenBank/DDBJ whole genome shotgun (WGS) entry which is preliminary data.</text>
</comment>
<proteinExistence type="predicted"/>
<gene>
    <name evidence="3" type="ORF">FO440_19165</name>
</gene>
<dbReference type="AlphaFoldDB" id="A0A556MFB7"/>
<feature type="transmembrane region" description="Helical" evidence="1">
    <location>
        <begin position="140"/>
        <end position="156"/>
    </location>
</feature>
<sequence length="177" mass="20371">MKKILFVVFLMLVAGNFAFADTITIKHFVIKENPFADSEIALVAVDTAGNIQENVDGVFAFTINGFQEQMRFEKGTAFYRHKLDKSAFFYVKHVNDAGTHSMLYYIYKQDGKLHPMHVSWMLLVIIPLALVLLGYMFKRFIIIAVVIFCVFLYFNHHNGLTMPTFFESIFDGLKGMF</sequence>
<feature type="transmembrane region" description="Helical" evidence="1">
    <location>
        <begin position="117"/>
        <end position="135"/>
    </location>
</feature>
<dbReference type="Proteomes" id="UP000318733">
    <property type="component" value="Unassembled WGS sequence"/>
</dbReference>
<protein>
    <submittedName>
        <fullName evidence="3">Uncharacterized protein</fullName>
    </submittedName>
</protein>
<dbReference type="RefSeq" id="WP_144249916.1">
    <property type="nucleotide sequence ID" value="NZ_VLPK01000004.1"/>
</dbReference>
<reference evidence="3 4" key="1">
    <citation type="submission" date="2019-07" db="EMBL/GenBank/DDBJ databases">
        <authorList>
            <person name="Huq M.A."/>
        </authorList>
    </citation>
    <scope>NUCLEOTIDE SEQUENCE [LARGE SCALE GENOMIC DNA]</scope>
    <source>
        <strain evidence="3 4">MAH-19</strain>
    </source>
</reference>
<keyword evidence="4" id="KW-1185">Reference proteome</keyword>
<evidence type="ECO:0000313" key="3">
    <source>
        <dbReference type="EMBL" id="TSJ38634.1"/>
    </source>
</evidence>
<evidence type="ECO:0000256" key="1">
    <source>
        <dbReference type="SAM" id="Phobius"/>
    </source>
</evidence>
<evidence type="ECO:0000256" key="2">
    <source>
        <dbReference type="SAM" id="SignalP"/>
    </source>
</evidence>
<keyword evidence="1" id="KW-0812">Transmembrane</keyword>
<dbReference type="OrthoDB" id="793869at2"/>
<feature type="chain" id="PRO_5021701946" evidence="2">
    <location>
        <begin position="21"/>
        <end position="177"/>
    </location>
</feature>
<name>A0A556MFB7_9SPHI</name>
<feature type="signal peptide" evidence="2">
    <location>
        <begin position="1"/>
        <end position="20"/>
    </location>
</feature>